<dbReference type="PANTHER" id="PTHR30349">
    <property type="entry name" value="PHAGE INTEGRASE-RELATED"/>
    <property type="match status" value="1"/>
</dbReference>
<evidence type="ECO:0000256" key="3">
    <source>
        <dbReference type="ARBA" id="ARBA00023125"/>
    </source>
</evidence>
<organism evidence="8 9">
    <name type="scientific">Paenibacillus taichungensis</name>
    <dbReference type="NCBI Taxonomy" id="484184"/>
    <lineage>
        <taxon>Bacteria</taxon>
        <taxon>Bacillati</taxon>
        <taxon>Bacillota</taxon>
        <taxon>Bacilli</taxon>
        <taxon>Bacillales</taxon>
        <taxon>Paenibacillaceae</taxon>
        <taxon>Paenibacillus</taxon>
    </lineage>
</organism>
<protein>
    <submittedName>
        <fullName evidence="8">Site-specific integrase</fullName>
    </submittedName>
</protein>
<evidence type="ECO:0000313" key="9">
    <source>
        <dbReference type="Proteomes" id="UP000577724"/>
    </source>
</evidence>
<dbReference type="InterPro" id="IPR002104">
    <property type="entry name" value="Integrase_catalytic"/>
</dbReference>
<dbReference type="Gene3D" id="1.10.443.10">
    <property type="entry name" value="Intergrase catalytic core"/>
    <property type="match status" value="1"/>
</dbReference>
<evidence type="ECO:0000259" key="7">
    <source>
        <dbReference type="PROSITE" id="PS51900"/>
    </source>
</evidence>
<evidence type="ECO:0000259" key="6">
    <source>
        <dbReference type="PROSITE" id="PS51898"/>
    </source>
</evidence>
<keyword evidence="4" id="KW-0233">DNA recombination</keyword>
<dbReference type="Pfam" id="PF00589">
    <property type="entry name" value="Phage_integrase"/>
    <property type="match status" value="1"/>
</dbReference>
<dbReference type="PROSITE" id="PS51900">
    <property type="entry name" value="CB"/>
    <property type="match status" value="1"/>
</dbReference>
<sequence length="288" mass="33469">MRKWKISGEHPKWKRDQVQQALKLRGYSRKTIKAYCSQIERFLASVPQVDTDISTSNVQTYCLSLLERGVSHSSVNQTISAIRFYCKHVLHNPTEIQYIRPKNQTKLPNVMSEKEVAQLLKSVTNLKHKTLLYLTYSAGLRVGEVVRLRYSDLDIERQTLIVRQGKGQKDRRTLLSNLAWEIVQKYIAAYRPNRWLFPGQSSDRHLTERSVQKVFEEARQRAGIVKKVSIHALRHSFATHLLENGTDLRYIQELLGHTSAKTTQRYTHVSTKNIQRIQSPLDRMEMGD</sequence>
<dbReference type="InterPro" id="IPR010998">
    <property type="entry name" value="Integrase_recombinase_N"/>
</dbReference>
<dbReference type="PROSITE" id="PS51898">
    <property type="entry name" value="TYR_RECOMBINASE"/>
    <property type="match status" value="1"/>
</dbReference>
<dbReference type="SUPFAM" id="SSF56349">
    <property type="entry name" value="DNA breaking-rejoining enzymes"/>
    <property type="match status" value="1"/>
</dbReference>
<evidence type="ECO:0000256" key="1">
    <source>
        <dbReference type="ARBA" id="ARBA00008857"/>
    </source>
</evidence>
<keyword evidence="3 5" id="KW-0238">DNA-binding</keyword>
<proteinExistence type="inferred from homology"/>
<dbReference type="InterPro" id="IPR044068">
    <property type="entry name" value="CB"/>
</dbReference>
<feature type="domain" description="Core-binding (CB)" evidence="7">
    <location>
        <begin position="12"/>
        <end position="90"/>
    </location>
</feature>
<dbReference type="EMBL" id="JABMCC010000121">
    <property type="protein sequence ID" value="NUU58463.1"/>
    <property type="molecule type" value="Genomic_DNA"/>
</dbReference>
<evidence type="ECO:0000256" key="5">
    <source>
        <dbReference type="PROSITE-ProRule" id="PRU01248"/>
    </source>
</evidence>
<evidence type="ECO:0000256" key="4">
    <source>
        <dbReference type="ARBA" id="ARBA00023172"/>
    </source>
</evidence>
<evidence type="ECO:0000256" key="2">
    <source>
        <dbReference type="ARBA" id="ARBA00022908"/>
    </source>
</evidence>
<keyword evidence="9" id="KW-1185">Reference proteome</keyword>
<reference evidence="8 9" key="1">
    <citation type="submission" date="2020-05" db="EMBL/GenBank/DDBJ databases">
        <title>Genome Sequencing of Type Strains.</title>
        <authorList>
            <person name="Lemaire J.F."/>
            <person name="Inderbitzin P."/>
            <person name="Gregorio O.A."/>
            <person name="Collins S.B."/>
            <person name="Wespe N."/>
            <person name="Knight-Connoni V."/>
        </authorList>
    </citation>
    <scope>NUCLEOTIDE SEQUENCE [LARGE SCALE GENOMIC DNA]</scope>
    <source>
        <strain evidence="8 9">DSM 19942</strain>
    </source>
</reference>
<dbReference type="PANTHER" id="PTHR30349:SF64">
    <property type="entry name" value="PROPHAGE INTEGRASE INTD-RELATED"/>
    <property type="match status" value="1"/>
</dbReference>
<comment type="similarity">
    <text evidence="1">Belongs to the 'phage' integrase family.</text>
</comment>
<dbReference type="InterPro" id="IPR050090">
    <property type="entry name" value="Tyrosine_recombinase_XerCD"/>
</dbReference>
<dbReference type="InterPro" id="IPR013762">
    <property type="entry name" value="Integrase-like_cat_sf"/>
</dbReference>
<dbReference type="InterPro" id="IPR004107">
    <property type="entry name" value="Integrase_SAM-like_N"/>
</dbReference>
<dbReference type="Pfam" id="PF13495">
    <property type="entry name" value="Phage_int_SAM_4"/>
    <property type="match status" value="1"/>
</dbReference>
<keyword evidence="2" id="KW-0229">DNA integration</keyword>
<gene>
    <name evidence="8" type="ORF">HP548_30725</name>
</gene>
<evidence type="ECO:0000313" key="8">
    <source>
        <dbReference type="EMBL" id="NUU58463.1"/>
    </source>
</evidence>
<dbReference type="Proteomes" id="UP000577724">
    <property type="component" value="Unassembled WGS sequence"/>
</dbReference>
<dbReference type="Gene3D" id="1.10.150.130">
    <property type="match status" value="1"/>
</dbReference>
<accession>A0ABX2MWL2</accession>
<feature type="domain" description="Tyr recombinase" evidence="6">
    <location>
        <begin position="106"/>
        <end position="282"/>
    </location>
</feature>
<name>A0ABX2MWL2_9BACL</name>
<comment type="caution">
    <text evidence="8">The sequence shown here is derived from an EMBL/GenBank/DDBJ whole genome shotgun (WGS) entry which is preliminary data.</text>
</comment>
<dbReference type="InterPro" id="IPR011010">
    <property type="entry name" value="DNA_brk_join_enz"/>
</dbReference>